<dbReference type="PROSITE" id="PS01180">
    <property type="entry name" value="CUB"/>
    <property type="match status" value="1"/>
</dbReference>
<proteinExistence type="predicted"/>
<dbReference type="PANTHER" id="PTHR39385">
    <property type="entry name" value="PROTEIN CBG20422"/>
    <property type="match status" value="1"/>
</dbReference>
<feature type="region of interest" description="Disordered" evidence="3">
    <location>
        <begin position="1004"/>
        <end position="1033"/>
    </location>
</feature>
<evidence type="ECO:0000313" key="6">
    <source>
        <dbReference type="EMBL" id="CAI5439153.1"/>
    </source>
</evidence>
<feature type="domain" description="CUB" evidence="5">
    <location>
        <begin position="881"/>
        <end position="997"/>
    </location>
</feature>
<comment type="caution">
    <text evidence="2">Lacks conserved residue(s) required for the propagation of feature annotation.</text>
</comment>
<evidence type="ECO:0000313" key="7">
    <source>
        <dbReference type="Proteomes" id="UP001152747"/>
    </source>
</evidence>
<dbReference type="AlphaFoldDB" id="A0A9P1I6M9"/>
<dbReference type="EMBL" id="CANHGI010000001">
    <property type="protein sequence ID" value="CAI5439153.1"/>
    <property type="molecule type" value="Genomic_DNA"/>
</dbReference>
<reference evidence="6" key="1">
    <citation type="submission" date="2022-11" db="EMBL/GenBank/DDBJ databases">
        <authorList>
            <person name="Kikuchi T."/>
        </authorList>
    </citation>
    <scope>NUCLEOTIDE SEQUENCE</scope>
    <source>
        <strain evidence="6">PS1010</strain>
    </source>
</reference>
<dbReference type="Gene3D" id="2.60.120.290">
    <property type="entry name" value="Spermadhesin, CUB domain"/>
    <property type="match status" value="2"/>
</dbReference>
<dbReference type="SMART" id="SM00042">
    <property type="entry name" value="CUB"/>
    <property type="match status" value="1"/>
</dbReference>
<comment type="caution">
    <text evidence="6">The sequence shown here is derived from an EMBL/GenBank/DDBJ whole genome shotgun (WGS) entry which is preliminary data.</text>
</comment>
<feature type="transmembrane region" description="Helical" evidence="4">
    <location>
        <begin position="1039"/>
        <end position="1058"/>
    </location>
</feature>
<feature type="compositionally biased region" description="Polar residues" evidence="3">
    <location>
        <begin position="40"/>
        <end position="55"/>
    </location>
</feature>
<accession>A0A9P1I6M9</accession>
<dbReference type="CDD" id="cd00041">
    <property type="entry name" value="CUB"/>
    <property type="match status" value="1"/>
</dbReference>
<organism evidence="6 7">
    <name type="scientific">Caenorhabditis angaria</name>
    <dbReference type="NCBI Taxonomy" id="860376"/>
    <lineage>
        <taxon>Eukaryota</taxon>
        <taxon>Metazoa</taxon>
        <taxon>Ecdysozoa</taxon>
        <taxon>Nematoda</taxon>
        <taxon>Chromadorea</taxon>
        <taxon>Rhabditida</taxon>
        <taxon>Rhabditina</taxon>
        <taxon>Rhabditomorpha</taxon>
        <taxon>Rhabditoidea</taxon>
        <taxon>Rhabditidae</taxon>
        <taxon>Peloderinae</taxon>
        <taxon>Caenorhabditis</taxon>
    </lineage>
</organism>
<dbReference type="Pfam" id="PF00431">
    <property type="entry name" value="CUB"/>
    <property type="match status" value="1"/>
</dbReference>
<dbReference type="SUPFAM" id="SSF49854">
    <property type="entry name" value="Spermadhesin, CUB domain"/>
    <property type="match status" value="2"/>
</dbReference>
<evidence type="ECO:0000256" key="4">
    <source>
        <dbReference type="SAM" id="Phobius"/>
    </source>
</evidence>
<dbReference type="OrthoDB" id="9985152at2759"/>
<feature type="region of interest" description="Disordered" evidence="3">
    <location>
        <begin position="35"/>
        <end position="60"/>
    </location>
</feature>
<evidence type="ECO:0000256" key="3">
    <source>
        <dbReference type="SAM" id="MobiDB-lite"/>
    </source>
</evidence>
<protein>
    <recommendedName>
        <fullName evidence="5">CUB domain-containing protein</fullName>
    </recommendedName>
</protein>
<evidence type="ECO:0000256" key="2">
    <source>
        <dbReference type="PROSITE-ProRule" id="PRU00059"/>
    </source>
</evidence>
<keyword evidence="4" id="KW-1133">Transmembrane helix</keyword>
<keyword evidence="7" id="KW-1185">Reference proteome</keyword>
<sequence>MDGLMIDETVRHGLQQQQKQSGKEMLAKTPRKGLGLMINETKTPNSRAIPSSATRKTSRAPTFEVFEDTEEVAIQEEKSAERLCSSPIEGVSRLPSRPQSPLFGLEEGLAEEGDVILVDENEDDVGALGDYNNISIDIEVVELGIEKWEKYPPIDTVSLMDDGLEDFRKDYVVSNNTCMIHVFGNNEDFLLESFDIILREYVDIPQITARLKIDQCLSVENIKIFPNQSFVTKNIPSDIWAHCQNSRRTIYRLELVDKQENEFLIFEHNIEVHEDSNFKLYYLDNRDIPIMSKKKWMYMAAFNTTGLYFDFDDHHSIYTRFIKIHRVKMEQNCPYVFYEKDIDSRIEDQRGVAETSELDLAYIRLNDTGELKQNTFLRFDWKFVLNCGCEKQHLFIENNSSLNFLSLNYPEVYCKNMNCQYHFSTNENSILEVYINDVRLDDIGDHLSIYDETVGACRSDPIIDNGMNYDLNIEENCENHFPIHPDKSINLKLPCDSQYSLWMTVEETNDRIFHSNATLDCSRTDERFLTFQAPLNVGLIVVTQKTVTIKVLITDQKNVCAYPYIKLSSNETRVIQEDLTFDNLQECVYRIIPANDDFNSVNITFGSLDNLNYEQRIGKDVNIYNTSKVFDLVDSFDIKINPYVEIPEIKVQFINNECTKMHYFQMADNFLNIPSIPKPSDDQPCSAIVKSIIKIDFENLKDDEVIFMQHNVEKDNLKIMDRANDKVVMDETHWLKNAALQNITKLRITVTNKWDYVLNFTRVPIQHGCECPSYGNLVSTKSSEFGISFNSCKNVFCHIRLENPKNAILNVHFYYSQIPSGPSSDIFGVVEKGKYLPLNGGPHDFSLNDDYFEMSYIRLNNTSHDTMYSQFDWHFTRNFECSEDETRDVTPGSSIEITSINFPYPYPPNLDCKTLVKTDRNSTLEFNFKRFCSDEWGDVLEIYNGDTTDSDKMKTSLKGCKKPNQTIQTSSQALLLFQSDNITSSEITGYKIIVTAKPLYSTTSTTSATTTTSSTKNPPSTSKKSSSSNENPESSSSHVFLYIFVIFLIAAGGAGYFYQEKIKKLLPGFNFPLNTAPTTVQNVNFS</sequence>
<keyword evidence="4" id="KW-0472">Membrane</keyword>
<keyword evidence="4" id="KW-0812">Transmembrane</keyword>
<gene>
    <name evidence="6" type="ORF">CAMP_LOCUS1790</name>
</gene>
<dbReference type="InterPro" id="IPR000859">
    <property type="entry name" value="CUB_dom"/>
</dbReference>
<name>A0A9P1I6M9_9PELO</name>
<dbReference type="Proteomes" id="UP001152747">
    <property type="component" value="Unassembled WGS sequence"/>
</dbReference>
<dbReference type="InterPro" id="IPR035914">
    <property type="entry name" value="Sperma_CUB_dom_sf"/>
</dbReference>
<evidence type="ECO:0000256" key="1">
    <source>
        <dbReference type="ARBA" id="ARBA00023157"/>
    </source>
</evidence>
<keyword evidence="1" id="KW-1015">Disulfide bond</keyword>
<evidence type="ECO:0000259" key="5">
    <source>
        <dbReference type="PROSITE" id="PS01180"/>
    </source>
</evidence>
<dbReference type="PANTHER" id="PTHR39385:SF2">
    <property type="entry name" value="SLIT-LIKE 3 PROTEIN"/>
    <property type="match status" value="1"/>
</dbReference>